<proteinExistence type="predicted"/>
<keyword evidence="3" id="KW-1185">Reference proteome</keyword>
<dbReference type="Proteomes" id="UP000243807">
    <property type="component" value="Chromosome"/>
</dbReference>
<organism evidence="2 3">
    <name type="scientific">Acidihalobacter ferrooxydans</name>
    <dbReference type="NCBI Taxonomy" id="1765967"/>
    <lineage>
        <taxon>Bacteria</taxon>
        <taxon>Pseudomonadati</taxon>
        <taxon>Pseudomonadota</taxon>
        <taxon>Gammaproteobacteria</taxon>
        <taxon>Chromatiales</taxon>
        <taxon>Ectothiorhodospiraceae</taxon>
        <taxon>Acidihalobacter</taxon>
    </lineage>
</organism>
<accession>A0A1P8UHX9</accession>
<evidence type="ECO:0000313" key="3">
    <source>
        <dbReference type="Proteomes" id="UP000243807"/>
    </source>
</evidence>
<dbReference type="EMBL" id="CP019434">
    <property type="protein sequence ID" value="APZ43432.1"/>
    <property type="molecule type" value="Genomic_DNA"/>
</dbReference>
<dbReference type="InterPro" id="IPR007409">
    <property type="entry name" value="Restrct_endonuc_type1_HsdR_N"/>
</dbReference>
<reference evidence="2 3" key="1">
    <citation type="submission" date="2017-01" db="EMBL/GenBank/DDBJ databases">
        <title>Draft sequence of Acidihalobacter ferrooxidans strain DSM 14175 (strain V8).</title>
        <authorList>
            <person name="Khaleque H.N."/>
            <person name="Ramsay J.P."/>
            <person name="Murphy R.J.T."/>
            <person name="Kaksonen A.H."/>
            <person name="Boxall N.J."/>
            <person name="Watkin E.L.J."/>
        </authorList>
    </citation>
    <scope>NUCLEOTIDE SEQUENCE [LARGE SCALE GENOMIC DNA]</scope>
    <source>
        <strain evidence="2 3">V8</strain>
    </source>
</reference>
<dbReference type="GO" id="GO:0003677">
    <property type="term" value="F:DNA binding"/>
    <property type="evidence" value="ECO:0007669"/>
    <property type="project" value="UniProtKB-KW"/>
</dbReference>
<dbReference type="STRING" id="1765967.BW247_10315"/>
<dbReference type="GO" id="GO:0009307">
    <property type="term" value="P:DNA restriction-modification system"/>
    <property type="evidence" value="ECO:0007669"/>
    <property type="project" value="UniProtKB-KW"/>
</dbReference>
<evidence type="ECO:0000313" key="2">
    <source>
        <dbReference type="EMBL" id="APZ43432.1"/>
    </source>
</evidence>
<sequence length="65" mass="7076">MAFLSEAQLETALLEQFAALGYACASDEVIGPDGRQPELEAYDEVVLKTRLTEAVTRLNPMTNCA</sequence>
<dbReference type="KEGG" id="afy:BW247_10315"/>
<dbReference type="GO" id="GO:0009035">
    <property type="term" value="F:type I site-specific deoxyribonuclease activity"/>
    <property type="evidence" value="ECO:0007669"/>
    <property type="project" value="UniProtKB-EC"/>
</dbReference>
<dbReference type="Pfam" id="PF04313">
    <property type="entry name" value="HSDR_N"/>
    <property type="match status" value="1"/>
</dbReference>
<dbReference type="AlphaFoldDB" id="A0A1P8UHX9"/>
<feature type="domain" description="Restriction endonuclease type I HsdR N-terminal" evidence="1">
    <location>
        <begin position="4"/>
        <end position="60"/>
    </location>
</feature>
<protein>
    <recommendedName>
        <fullName evidence="1">Restriction endonuclease type I HsdR N-terminal domain-containing protein</fullName>
    </recommendedName>
</protein>
<dbReference type="GO" id="GO:0005524">
    <property type="term" value="F:ATP binding"/>
    <property type="evidence" value="ECO:0007669"/>
    <property type="project" value="UniProtKB-KW"/>
</dbReference>
<evidence type="ECO:0000259" key="1">
    <source>
        <dbReference type="Pfam" id="PF04313"/>
    </source>
</evidence>
<dbReference type="OrthoDB" id="9758243at2"/>
<gene>
    <name evidence="2" type="ORF">BW247_10315</name>
</gene>
<name>A0A1P8UHX9_9GAMM</name>